<keyword evidence="4" id="KW-1185">Reference proteome</keyword>
<name>A0AAF0CC10_9GAMM</name>
<dbReference type="RefSeq" id="WP_274038578.1">
    <property type="nucleotide sequence ID" value="NZ_CP059733.1"/>
</dbReference>
<feature type="compositionally biased region" description="Basic and acidic residues" evidence="1">
    <location>
        <begin position="818"/>
        <end position="832"/>
    </location>
</feature>
<feature type="compositionally biased region" description="Low complexity" evidence="1">
    <location>
        <begin position="750"/>
        <end position="768"/>
    </location>
</feature>
<dbReference type="InterPro" id="IPR028920">
    <property type="entry name" value="Tox-ART-HYD1_dom"/>
</dbReference>
<dbReference type="NCBIfam" id="TIGR03696">
    <property type="entry name" value="Rhs_assc_core"/>
    <property type="match status" value="1"/>
</dbReference>
<evidence type="ECO:0000313" key="3">
    <source>
        <dbReference type="EMBL" id="WDE07034.1"/>
    </source>
</evidence>
<accession>A0AAF0CC10</accession>
<dbReference type="InterPro" id="IPR022385">
    <property type="entry name" value="Rhs_assc_core"/>
</dbReference>
<evidence type="ECO:0000313" key="4">
    <source>
        <dbReference type="Proteomes" id="UP000032352"/>
    </source>
</evidence>
<feature type="region of interest" description="Disordered" evidence="1">
    <location>
        <begin position="732"/>
        <end position="802"/>
    </location>
</feature>
<reference evidence="3 4" key="1">
    <citation type="journal article" date="2015" name="Genome Announc.">
        <title>Draft Genome Sequences of Marine Isolates of Thalassomonas viridans and Thalassomonas actiniarum.</title>
        <authorList>
            <person name="Olonade I."/>
            <person name="van Zyl L.J."/>
            <person name="Trindade M."/>
        </authorList>
    </citation>
    <scope>NUCLEOTIDE SEQUENCE [LARGE SCALE GENOMIC DNA]</scope>
    <source>
        <strain evidence="3 4">XOM25</strain>
    </source>
</reference>
<feature type="domain" description="Tox-ART-HYD1" evidence="2">
    <location>
        <begin position="791"/>
        <end position="879"/>
    </location>
</feature>
<dbReference type="AlphaFoldDB" id="A0AAF0CC10"/>
<dbReference type="Proteomes" id="UP000032352">
    <property type="component" value="Chromosome"/>
</dbReference>
<gene>
    <name evidence="3" type="ORF">SG34_009165</name>
</gene>
<dbReference type="Pfam" id="PF05593">
    <property type="entry name" value="RHS_repeat"/>
    <property type="match status" value="2"/>
</dbReference>
<organism evidence="3 4">
    <name type="scientific">Thalassomonas viridans</name>
    <dbReference type="NCBI Taxonomy" id="137584"/>
    <lineage>
        <taxon>Bacteria</taxon>
        <taxon>Pseudomonadati</taxon>
        <taxon>Pseudomonadota</taxon>
        <taxon>Gammaproteobacteria</taxon>
        <taxon>Alteromonadales</taxon>
        <taxon>Colwelliaceae</taxon>
        <taxon>Thalassomonas</taxon>
    </lineage>
</organism>
<dbReference type="PANTHER" id="PTHR32305:SF15">
    <property type="entry name" value="PROTEIN RHSA-RELATED"/>
    <property type="match status" value="1"/>
</dbReference>
<dbReference type="InterPro" id="IPR031325">
    <property type="entry name" value="RHS_repeat"/>
</dbReference>
<dbReference type="Gene3D" id="2.180.10.10">
    <property type="entry name" value="RHS repeat-associated core"/>
    <property type="match status" value="1"/>
</dbReference>
<reference evidence="3 4" key="2">
    <citation type="journal article" date="2022" name="Mar. Drugs">
        <title>Bioassay-Guided Fractionation Leads to the Detection of Cholic Acid Generated by the Rare Thalassomonas sp.</title>
        <authorList>
            <person name="Pheiffer F."/>
            <person name="Schneider Y.K."/>
            <person name="Hansen E.H."/>
            <person name="Andersen J.H."/>
            <person name="Isaksson J."/>
            <person name="Busche T."/>
            <person name="R C."/>
            <person name="Kalinowski J."/>
            <person name="Zyl L.V."/>
            <person name="Trindade M."/>
        </authorList>
    </citation>
    <scope>NUCLEOTIDE SEQUENCE [LARGE SCALE GENOMIC DNA]</scope>
    <source>
        <strain evidence="3 4">XOM25</strain>
    </source>
</reference>
<dbReference type="InterPro" id="IPR050708">
    <property type="entry name" value="T6SS_VgrG/RHS"/>
</dbReference>
<dbReference type="EMBL" id="CP059733">
    <property type="protein sequence ID" value="WDE07034.1"/>
    <property type="molecule type" value="Genomic_DNA"/>
</dbReference>
<evidence type="ECO:0000256" key="1">
    <source>
        <dbReference type="SAM" id="MobiDB-lite"/>
    </source>
</evidence>
<sequence>MRSRSQDFTGANIYQDLAYNTRGLKQSESNPHDGTNIALTSYSGYDVLGRPGKKVSPQTRGSLTTEYFYDSDGENGRTKVVVTPEYGTAITVHRSHNSLKQLMATTDAIGGRTYYGYDGRGNPIVIKDAKGQQITASFDALGRKHWVDDPNMGKTTFVYNDFGELAKETDARGIVTSYLVDALGRVTQRTAGGSRATFTWDTVKTGLPGSESESGISKSFSFDNAARLTKTTLDIDGSRYETAISYDGNYGRMKAMTYPNGLVVGYHYNDYGYLSKEQNPASGYVYREITAQDAFGNITAARLGDAADISVEASYSKISGQMLATKATGKKLGVRDTIHHLTYGITGYDSYGNLVSQVNGLSDISASESFSYDGLHRLTASTVNAGGESVSIYYGYDAAGNLTKKSDYSANTADAYEYLAGTNKLAKITLKDNSPVTFGYDAAGNQTHRNGAQEVTYNAFNKPLTVNKNGAQLAFTYGADLARYKQTRKVDGNTVTTHYIDKHYEVEIDGSHRKTKAYIGDSAIITDGNETGDKTIRFTLRDRLGSGTTFADHNGAVTAYRHFDPFGKPRNGDWTLYFTWGLAPQLANNLLAEDMSTRRGFTDHEHLDEAELIHMNGRVYDYNVGRFMSVDPFIFEPGNSQAINPYSYIMNNPLAGTDPTGYNPILVGIMWAINAYGAYETAEGAIDTYEDYKNGNIDGDDAAVAVASSALENLAGKKLKTAKEGLDKVRQAVKGNKPEGNANVQKAKNASGTDGGSKSSKGNGAKTSQSASESKPASNTDIGSEGETQKVRHYTNKASAKKIEESGIIKASDNNRVYFEDGDKKPLSPKKAEAKHKIKEGKGNSYVETKVKKSDIEMVKNPLTGKKEMTIKGDVKLKDEKIVHRK</sequence>
<dbReference type="PANTHER" id="PTHR32305">
    <property type="match status" value="1"/>
</dbReference>
<feature type="region of interest" description="Disordered" evidence="1">
    <location>
        <begin position="818"/>
        <end position="841"/>
    </location>
</feature>
<dbReference type="Pfam" id="PF15633">
    <property type="entry name" value="Tox-ART-HYD1"/>
    <property type="match status" value="1"/>
</dbReference>
<feature type="compositionally biased region" description="Polar residues" evidence="1">
    <location>
        <begin position="769"/>
        <end position="782"/>
    </location>
</feature>
<proteinExistence type="predicted"/>
<dbReference type="KEGG" id="tvd:SG34_009165"/>
<protein>
    <recommendedName>
        <fullName evidence="2">Tox-ART-HYD1 domain-containing protein</fullName>
    </recommendedName>
</protein>
<evidence type="ECO:0000259" key="2">
    <source>
        <dbReference type="Pfam" id="PF15633"/>
    </source>
</evidence>